<dbReference type="PANTHER" id="PTHR35532">
    <property type="entry name" value="SIMILAR TO POLYHYDROXYALKANOATE DEPOLYMERASE"/>
    <property type="match status" value="1"/>
</dbReference>
<organism evidence="1 2">
    <name type="scientific">Bacteroides nordii CL02T12C05</name>
    <dbReference type="NCBI Taxonomy" id="997884"/>
    <lineage>
        <taxon>Bacteria</taxon>
        <taxon>Pseudomonadati</taxon>
        <taxon>Bacteroidota</taxon>
        <taxon>Bacteroidia</taxon>
        <taxon>Bacteroidales</taxon>
        <taxon>Bacteroidaceae</taxon>
        <taxon>Bacteroides</taxon>
    </lineage>
</organism>
<keyword evidence="2" id="KW-1185">Reference proteome</keyword>
<dbReference type="AlphaFoldDB" id="I9S989"/>
<dbReference type="PROSITE" id="PS51257">
    <property type="entry name" value="PROKAR_LIPOPROTEIN"/>
    <property type="match status" value="1"/>
</dbReference>
<dbReference type="EMBL" id="AGXS01000015">
    <property type="protein sequence ID" value="EIY52321.1"/>
    <property type="molecule type" value="Genomic_DNA"/>
</dbReference>
<reference evidence="1 2" key="1">
    <citation type="submission" date="2012-02" db="EMBL/GenBank/DDBJ databases">
        <title>The Genome Sequence of Bacteroides nordii CL02T12C05.</title>
        <authorList>
            <consortium name="The Broad Institute Genome Sequencing Platform"/>
            <person name="Earl A."/>
            <person name="Ward D."/>
            <person name="Feldgarden M."/>
            <person name="Gevers D."/>
            <person name="Zitomersky N.L."/>
            <person name="Coyne M.J."/>
            <person name="Comstock L.E."/>
            <person name="Young S.K."/>
            <person name="Zeng Q."/>
            <person name="Gargeya S."/>
            <person name="Fitzgerald M."/>
            <person name="Haas B."/>
            <person name="Abouelleil A."/>
            <person name="Alvarado L."/>
            <person name="Arachchi H.M."/>
            <person name="Berlin A."/>
            <person name="Chapman S.B."/>
            <person name="Gearin G."/>
            <person name="Goldberg J."/>
            <person name="Griggs A."/>
            <person name="Gujja S."/>
            <person name="Hansen M."/>
            <person name="Heiman D."/>
            <person name="Howarth C."/>
            <person name="Larimer J."/>
            <person name="Lui A."/>
            <person name="MacDonald P.J.P."/>
            <person name="McCowen C."/>
            <person name="Montmayeur A."/>
            <person name="Murphy C."/>
            <person name="Neiman D."/>
            <person name="Pearson M."/>
            <person name="Priest M."/>
            <person name="Roberts A."/>
            <person name="Saif S."/>
            <person name="Shea T."/>
            <person name="Sisk P."/>
            <person name="Stolte C."/>
            <person name="Sykes S."/>
            <person name="Wortman J."/>
            <person name="Nusbaum C."/>
            <person name="Birren B."/>
        </authorList>
    </citation>
    <scope>NUCLEOTIDE SEQUENCE [LARGE SCALE GENOMIC DNA]</scope>
    <source>
        <strain evidence="1 2">CL02T12C05</strain>
    </source>
</reference>
<dbReference type="STRING" id="997884.HMPREF1068_01868"/>
<gene>
    <name evidence="1" type="ORF">HMPREF1068_01868</name>
</gene>
<dbReference type="RefSeq" id="WP_007484914.1">
    <property type="nucleotide sequence ID" value="NZ_JH724314.1"/>
</dbReference>
<comment type="caution">
    <text evidence="1">The sequence shown here is derived from an EMBL/GenBank/DDBJ whole genome shotgun (WGS) entry which is preliminary data.</text>
</comment>
<name>I9S989_9BACE</name>
<evidence type="ECO:0008006" key="3">
    <source>
        <dbReference type="Google" id="ProtNLM"/>
    </source>
</evidence>
<dbReference type="HOGENOM" id="CLU_014876_0_0_10"/>
<dbReference type="SUPFAM" id="SSF54001">
    <property type="entry name" value="Cysteine proteinases"/>
    <property type="match status" value="1"/>
</dbReference>
<accession>I9S989</accession>
<dbReference type="InterPro" id="IPR038765">
    <property type="entry name" value="Papain-like_cys_pep_sf"/>
</dbReference>
<dbReference type="Gene3D" id="2.60.120.260">
    <property type="entry name" value="Galactose-binding domain-like"/>
    <property type="match status" value="1"/>
</dbReference>
<sequence length="633" mass="74055">MIKILPVFITIFSFLFSSCKETNQRLEYALAFAGDNRSELEKVLTYYKDDSLKLKACCFLIENMPRYFSYTGYVLDSIKAIKASVDKEGKLPDEKVNPLKGFTYNHLPKIYDAHVITADYLIENIELAFEEWEKRPWNKYVSFDEFCELILPYRIDNEPLENWRSIYREKFSFLLDSVYTGSDVIKASNVIGQHLRDEKFIFNRNLNLPHLGAQFLLKHRVGKCIDSCDFLVYVLRSLGIPVAVDELPFSPDHLASHTWNVVLDTTHLYVPFWFTEKDAVRGDRYDDGRKRGKVLRACFGMQPEPYEGMIHNPKVPSYFKDLFRLDVSKEYFQTQYEVPSEDESEEYMYLGIFSPRRWVAVDMAKVVDGKAVFHNIESDIAYQPLYFDGKRYRQTGHPFTLKGDSSITPDKNQSERIIVTRKCPLYPRIANHMTKVVGAKIYSSLSKDFQHKLLLYHIVDTPKVNINTVHFDIPRKCRYIRYVAPDDLFVEIADLNFYYKDQPLKAIDIYESDYEGQPPADELPLCMDHDPLTLFLSRKKGNYITMDFGKEVLIDRMVYIPRNDDNFIRIGDVHELRYQAGNEGWVYVDKQKAVKDTLIFDKVPKGALFHLRDLTRGKEEKVFYIENGKQVFP</sequence>
<evidence type="ECO:0000313" key="1">
    <source>
        <dbReference type="EMBL" id="EIY52321.1"/>
    </source>
</evidence>
<dbReference type="PATRIC" id="fig|997884.3.peg.1901"/>
<dbReference type="eggNOG" id="COG1305">
    <property type="taxonomic scope" value="Bacteria"/>
</dbReference>
<protein>
    <recommendedName>
        <fullName evidence="3">Peptide-N(4)-(N-acetyl-beta-glucosaminyl)asparagine amidase</fullName>
    </recommendedName>
</protein>
<proteinExistence type="predicted"/>
<evidence type="ECO:0000313" key="2">
    <source>
        <dbReference type="Proteomes" id="UP000003089"/>
    </source>
</evidence>
<dbReference type="PANTHER" id="PTHR35532:SF5">
    <property type="entry name" value="CARBOHYDRATE-BINDING DOMAIN-CONTAINING PROTEIN"/>
    <property type="match status" value="1"/>
</dbReference>
<dbReference type="Proteomes" id="UP000003089">
    <property type="component" value="Unassembled WGS sequence"/>
</dbReference>